<protein>
    <recommendedName>
        <fullName evidence="4">PspA domain-containing protein</fullName>
    </recommendedName>
</protein>
<evidence type="ECO:0008006" key="4">
    <source>
        <dbReference type="Google" id="ProtNLM"/>
    </source>
</evidence>
<proteinExistence type="predicted"/>
<evidence type="ECO:0000313" key="3">
    <source>
        <dbReference type="Proteomes" id="UP000239814"/>
    </source>
</evidence>
<dbReference type="EMBL" id="CP027433">
    <property type="protein sequence ID" value="AVM01513.1"/>
    <property type="molecule type" value="Genomic_DNA"/>
</dbReference>
<gene>
    <name evidence="2" type="ORF">C6V83_15935</name>
</gene>
<name>A0A2S0KIL9_9ACTN</name>
<reference evidence="2 3" key="1">
    <citation type="submission" date="2018-03" db="EMBL/GenBank/DDBJ databases">
        <title>Characteristics and genome of n-alkane degrading marine bacteria Gordonia iterans isolated from crude oil contaminated in Tae-an, South Korea.</title>
        <authorList>
            <person name="Lee S.-S."/>
            <person name="Kim H."/>
        </authorList>
    </citation>
    <scope>NUCLEOTIDE SEQUENCE [LARGE SCALE GENOMIC DNA]</scope>
    <source>
        <strain evidence="2 3">Co17</strain>
    </source>
</reference>
<dbReference type="AlphaFoldDB" id="A0A2S0KIL9"/>
<feature type="compositionally biased region" description="Acidic residues" evidence="1">
    <location>
        <begin position="8"/>
        <end position="18"/>
    </location>
</feature>
<dbReference type="RefSeq" id="WP_105943219.1">
    <property type="nucleotide sequence ID" value="NZ_CP027433.1"/>
</dbReference>
<keyword evidence="3" id="KW-1185">Reference proteome</keyword>
<accession>A0A2S0KIL9</accession>
<dbReference type="OrthoDB" id="4377479at2"/>
<sequence length="99" mass="10795">MTTPNDPIDAEFTVDSDDSAGRLASAPSYAEVTGYTEDGRPTLDHVRDKIERRAATAVGSEELAGMIPEVVEAQEAFDKRQEAAKAKLEEIRKSMRADP</sequence>
<organism evidence="2 3">
    <name type="scientific">Gordonia iterans</name>
    <dbReference type="NCBI Taxonomy" id="1004901"/>
    <lineage>
        <taxon>Bacteria</taxon>
        <taxon>Bacillati</taxon>
        <taxon>Actinomycetota</taxon>
        <taxon>Actinomycetes</taxon>
        <taxon>Mycobacteriales</taxon>
        <taxon>Gordoniaceae</taxon>
        <taxon>Gordonia</taxon>
    </lineage>
</organism>
<evidence type="ECO:0000256" key="1">
    <source>
        <dbReference type="SAM" id="MobiDB-lite"/>
    </source>
</evidence>
<dbReference type="Proteomes" id="UP000239814">
    <property type="component" value="Chromosome"/>
</dbReference>
<feature type="region of interest" description="Disordered" evidence="1">
    <location>
        <begin position="1"/>
        <end position="42"/>
    </location>
</feature>
<evidence type="ECO:0000313" key="2">
    <source>
        <dbReference type="EMBL" id="AVM01513.1"/>
    </source>
</evidence>
<dbReference type="KEGG" id="git:C6V83_15935"/>